<keyword evidence="6" id="KW-0645">Protease</keyword>
<keyword evidence="7" id="KW-0479">Metal-binding</keyword>
<dbReference type="PANTHER" id="PTHR34448:SF3">
    <property type="entry name" value="AMINOPEPTIDASE AMPS"/>
    <property type="match status" value="1"/>
</dbReference>
<evidence type="ECO:0000256" key="1">
    <source>
        <dbReference type="ARBA" id="ARBA00001941"/>
    </source>
</evidence>
<evidence type="ECO:0000313" key="11">
    <source>
        <dbReference type="Proteomes" id="UP001210120"/>
    </source>
</evidence>
<accession>A0ABY7M391</accession>
<keyword evidence="11" id="KW-1185">Reference proteome</keyword>
<comment type="similarity">
    <text evidence="4">Belongs to the peptidase M29 family.</text>
</comment>
<dbReference type="SUPFAM" id="SSF144052">
    <property type="entry name" value="Thermophilic metalloprotease-like"/>
    <property type="match status" value="1"/>
</dbReference>
<comment type="cofactor">
    <cofactor evidence="1">
        <name>Co(2+)</name>
        <dbReference type="ChEBI" id="CHEBI:48828"/>
    </cofactor>
</comment>
<evidence type="ECO:0000256" key="4">
    <source>
        <dbReference type="ARBA" id="ARBA00008236"/>
    </source>
</evidence>
<evidence type="ECO:0000313" key="10">
    <source>
        <dbReference type="EMBL" id="WBL31582.1"/>
    </source>
</evidence>
<dbReference type="EMBL" id="CP115156">
    <property type="protein sequence ID" value="WBL31582.1"/>
    <property type="molecule type" value="Genomic_DNA"/>
</dbReference>
<comment type="cofactor">
    <cofactor evidence="3">
        <name>Zn(2+)</name>
        <dbReference type="ChEBI" id="CHEBI:29105"/>
    </cofactor>
</comment>
<evidence type="ECO:0000256" key="2">
    <source>
        <dbReference type="ARBA" id="ARBA00001946"/>
    </source>
</evidence>
<dbReference type="InterPro" id="IPR000787">
    <property type="entry name" value="Peptidase_M29"/>
</dbReference>
<dbReference type="Gene3D" id="3.40.1830.10">
    <property type="entry name" value="Thermophilic metalloprotease (M29)"/>
    <property type="match status" value="1"/>
</dbReference>
<evidence type="ECO:0000256" key="5">
    <source>
        <dbReference type="ARBA" id="ARBA00022438"/>
    </source>
</evidence>
<sequence length="409" mass="48538">MFKAKNINLLKKYAKLILKIGVNIQKGQTIFIKSFIENSFFVRIITEEAYLLGVKKVNVIWQDDDLHFLDLKYANFHEIKSNHIFLKKYFHYLIKEKAVYIYLISPFLSKEYNIDENNFFKFNLYQKKEFIFFDKYIKSSEIQWASVVLPNKKWAKIIFPKLSEKKALEKFYSILFDWLFINKNDENDAEFFKKWQKHILKLSNFSTKLNNFNFKFLHFYNNIGTNFQIGLNKDHIWRGGFLNSKNNISFTPNLPTEEVLTVPDKYVCEGKIVATRPLNFQNKIIKDFWLEIKNGKIFNYNAKIGFDTLKHLINIDKYSCYIGEIAIVPYHFNFNNLNIIFFETLLDENTSSHIAFGQSYPFTYSRRNSSINNSSIHVDITFGSSDLKIIGETREKKKITIFEKGDFII</sequence>
<evidence type="ECO:0000256" key="9">
    <source>
        <dbReference type="ARBA" id="ARBA00023049"/>
    </source>
</evidence>
<dbReference type="GO" id="GO:0004177">
    <property type="term" value="F:aminopeptidase activity"/>
    <property type="evidence" value="ECO:0007669"/>
    <property type="project" value="UniProtKB-KW"/>
</dbReference>
<keyword evidence="9" id="KW-0482">Metalloprotease</keyword>
<dbReference type="PANTHER" id="PTHR34448">
    <property type="entry name" value="AMINOPEPTIDASE"/>
    <property type="match status" value="1"/>
</dbReference>
<dbReference type="InterPro" id="IPR035097">
    <property type="entry name" value="M29_N-terminal"/>
</dbReference>
<evidence type="ECO:0000256" key="3">
    <source>
        <dbReference type="ARBA" id="ARBA00001947"/>
    </source>
</evidence>
<dbReference type="Proteomes" id="UP001210120">
    <property type="component" value="Chromosome"/>
</dbReference>
<gene>
    <name evidence="10" type="ORF">O7R10_00775</name>
</gene>
<evidence type="ECO:0000256" key="7">
    <source>
        <dbReference type="ARBA" id="ARBA00022723"/>
    </source>
</evidence>
<comment type="cofactor">
    <cofactor evidence="2">
        <name>Mg(2+)</name>
        <dbReference type="ChEBI" id="CHEBI:18420"/>
    </cofactor>
</comment>
<keyword evidence="8" id="KW-0378">Hydrolase</keyword>
<protein>
    <submittedName>
        <fullName evidence="10">Aminopeptidase</fullName>
    </submittedName>
</protein>
<name>A0ABY7M391_9MOLU</name>
<keyword evidence="5 10" id="KW-0031">Aminopeptidase</keyword>
<reference evidence="10" key="1">
    <citation type="submission" date="2022-12" db="EMBL/GenBank/DDBJ databases">
        <title>Genomic Characterization of Candidatus Phytoplasma sacchari in China.</title>
        <authorList>
            <person name="Zhang R.-Y."/>
        </authorList>
    </citation>
    <scope>NUCLEOTIDE SEQUENCE [LARGE SCALE GENOMIC DNA]</scope>
    <source>
        <strain evidence="10">SCWL1</strain>
    </source>
</reference>
<dbReference type="InterPro" id="IPR052170">
    <property type="entry name" value="M29_Exopeptidase"/>
</dbReference>
<dbReference type="Pfam" id="PF02073">
    <property type="entry name" value="Peptidase_M29"/>
    <property type="match status" value="1"/>
</dbReference>
<proteinExistence type="inferred from homology"/>
<evidence type="ECO:0000256" key="6">
    <source>
        <dbReference type="ARBA" id="ARBA00022670"/>
    </source>
</evidence>
<evidence type="ECO:0000256" key="8">
    <source>
        <dbReference type="ARBA" id="ARBA00022801"/>
    </source>
</evidence>
<organism evidence="10 11">
    <name type="scientific">Candidatus Phytoplasma sacchari</name>
    <dbReference type="NCBI Taxonomy" id="2609813"/>
    <lineage>
        <taxon>Bacteria</taxon>
        <taxon>Bacillati</taxon>
        <taxon>Mycoplasmatota</taxon>
        <taxon>Mollicutes</taxon>
        <taxon>Acholeplasmatales</taxon>
        <taxon>Acholeplasmataceae</taxon>
        <taxon>Candidatus Phytoplasma</taxon>
        <taxon>16SrXI (Rice yellow dwarf group)</taxon>
    </lineage>
</organism>